<comment type="caution">
    <text evidence="2">The sequence shown here is derived from an EMBL/GenBank/DDBJ whole genome shotgun (WGS) entry which is preliminary data.</text>
</comment>
<feature type="coiled-coil region" evidence="1">
    <location>
        <begin position="132"/>
        <end position="159"/>
    </location>
</feature>
<dbReference type="InterPro" id="IPR021701">
    <property type="entry name" value="DUF3284"/>
</dbReference>
<organism evidence="2 3">
    <name type="scientific">Faecalitalea cylindroides</name>
    <dbReference type="NCBI Taxonomy" id="39483"/>
    <lineage>
        <taxon>Bacteria</taxon>
        <taxon>Bacillati</taxon>
        <taxon>Bacillota</taxon>
        <taxon>Erysipelotrichia</taxon>
        <taxon>Erysipelotrichales</taxon>
        <taxon>Erysipelotrichaceae</taxon>
        <taxon>Faecalitalea</taxon>
    </lineage>
</organism>
<dbReference type="SUPFAM" id="SSF55961">
    <property type="entry name" value="Bet v1-like"/>
    <property type="match status" value="1"/>
</dbReference>
<keyword evidence="3" id="KW-1185">Reference proteome</keyword>
<reference evidence="3" key="1">
    <citation type="submission" date="2017-04" db="EMBL/GenBank/DDBJ databases">
        <title>Function of individual gut microbiota members based on whole genome sequencing of pure cultures obtained from chicken caecum.</title>
        <authorList>
            <person name="Medvecky M."/>
            <person name="Cejkova D."/>
            <person name="Polansky O."/>
            <person name="Karasova D."/>
            <person name="Kubasova T."/>
            <person name="Cizek A."/>
            <person name="Rychlik I."/>
        </authorList>
    </citation>
    <scope>NUCLEOTIDE SEQUENCE [LARGE SCALE GENOMIC DNA]</scope>
    <source>
        <strain evidence="3">An178</strain>
    </source>
</reference>
<gene>
    <name evidence="2" type="ORF">B5F14_03565</name>
</gene>
<accession>A0A1Y4LX43</accession>
<evidence type="ECO:0008006" key="4">
    <source>
        <dbReference type="Google" id="ProtNLM"/>
    </source>
</evidence>
<evidence type="ECO:0000256" key="1">
    <source>
        <dbReference type="SAM" id="Coils"/>
    </source>
</evidence>
<name>A0A1Y4LX43_9FIRM</name>
<protein>
    <recommendedName>
        <fullName evidence="4">DUF3284 domain-containing protein</fullName>
    </recommendedName>
</protein>
<dbReference type="EMBL" id="NFKM01000005">
    <property type="protein sequence ID" value="OUP61174.1"/>
    <property type="molecule type" value="Genomic_DNA"/>
</dbReference>
<sequence>MLLEDGKMVEVSETLNVSASDFFDAIIESVVYDACQATGKNIRKSHLKKGFSYSKKIKNSFGKKENSRVVIQEFEAPSIYKVKFEGSTGYDIMTYKIESLEDEKITVRYSEDFISEFTVEGKSSKMMEKLNNKRAQRRAKKLLKNIEAYIQNKQNTEDIQEEVEQ</sequence>
<keyword evidence="1" id="KW-0175">Coiled coil</keyword>
<evidence type="ECO:0000313" key="3">
    <source>
        <dbReference type="Proteomes" id="UP000195447"/>
    </source>
</evidence>
<evidence type="ECO:0000313" key="2">
    <source>
        <dbReference type="EMBL" id="OUP61174.1"/>
    </source>
</evidence>
<dbReference type="AlphaFoldDB" id="A0A1Y4LX43"/>
<proteinExistence type="predicted"/>
<dbReference type="Proteomes" id="UP000195447">
    <property type="component" value="Unassembled WGS sequence"/>
</dbReference>
<dbReference type="Pfam" id="PF11687">
    <property type="entry name" value="DUF3284"/>
    <property type="match status" value="1"/>
</dbReference>